<dbReference type="PIRSF" id="PIRSF036497">
    <property type="entry name" value="HDH_short"/>
    <property type="match status" value="1"/>
</dbReference>
<dbReference type="SUPFAM" id="SSF51735">
    <property type="entry name" value="NAD(P)-binding Rossmann-fold domains"/>
    <property type="match status" value="1"/>
</dbReference>
<feature type="active site" description="Proton donor" evidence="12">
    <location>
        <position position="204"/>
    </location>
</feature>
<evidence type="ECO:0000259" key="17">
    <source>
        <dbReference type="Pfam" id="PF03447"/>
    </source>
</evidence>
<dbReference type="InterPro" id="IPR022697">
    <property type="entry name" value="HDH_short"/>
</dbReference>
<evidence type="ECO:0000256" key="10">
    <source>
        <dbReference type="ARBA" id="ARBA00023167"/>
    </source>
</evidence>
<gene>
    <name evidence="18" type="ORF">GCM10011409_11060</name>
</gene>
<dbReference type="InterPro" id="IPR001342">
    <property type="entry name" value="HDH_cat"/>
</dbReference>
<dbReference type="InterPro" id="IPR005106">
    <property type="entry name" value="Asp/hSer_DH_NAD-bd"/>
</dbReference>
<evidence type="ECO:0000256" key="3">
    <source>
        <dbReference type="ARBA" id="ARBA00006753"/>
    </source>
</evidence>
<accession>A0A9W5X506</accession>
<evidence type="ECO:0000313" key="19">
    <source>
        <dbReference type="Proteomes" id="UP000621492"/>
    </source>
</evidence>
<keyword evidence="8 14" id="KW-0560">Oxidoreductase</keyword>
<evidence type="ECO:0000256" key="15">
    <source>
        <dbReference type="RuleBase" id="RU004171"/>
    </source>
</evidence>
<evidence type="ECO:0000256" key="9">
    <source>
        <dbReference type="ARBA" id="ARBA00023053"/>
    </source>
</evidence>
<feature type="binding site" evidence="13">
    <location>
        <position position="189"/>
    </location>
    <ligand>
        <name>L-homoserine</name>
        <dbReference type="ChEBI" id="CHEBI:57476"/>
    </ligand>
</feature>
<feature type="domain" description="Aspartate/homoserine dehydrogenase NAD-binding" evidence="17">
    <location>
        <begin position="10"/>
        <end position="128"/>
    </location>
</feature>
<keyword evidence="6 14" id="KW-0028">Amino-acid biosynthesis</keyword>
<evidence type="ECO:0000313" key="18">
    <source>
        <dbReference type="EMBL" id="GGB35396.1"/>
    </source>
</evidence>
<sequence length="333" mass="36280">MKTLSVAILGFGTVGSGVYETIQRHQNRLQKITGFPISVSAILVEHPEKHQNKAGDAIITADIDKIASNPAIDVVFEAIVGREPAFTYLKHCIEKGKHIITANKEMFAFHGKELTELAARNQVTIGFEATTAGGIPIIQTVKRLLNVNQIDKLQAILNGTSNYILTKMREEKATFSHALKEAQQLGYAEADPTNDIEGYDAFYKLMILSELIFAKQPVWKKVRRTGITGITPEMHIEEAHANRRIKHIAEITFTNDTISASIEPVAVPETHPLYAIDGVSNAIHLQADILGPLTLVGPGAGSLPTASAMIEDFCHIWGHPEVPASPVAALAFP</sequence>
<evidence type="ECO:0000256" key="2">
    <source>
        <dbReference type="ARBA" id="ARBA00005062"/>
    </source>
</evidence>
<dbReference type="PROSITE" id="PS01042">
    <property type="entry name" value="HOMOSER_DHGENASE"/>
    <property type="match status" value="1"/>
</dbReference>
<evidence type="ECO:0000256" key="12">
    <source>
        <dbReference type="PIRSR" id="PIRSR036497-1"/>
    </source>
</evidence>
<dbReference type="PANTHER" id="PTHR43331:SF1">
    <property type="entry name" value="HOMOSERINE DEHYDROGENASE"/>
    <property type="match status" value="1"/>
</dbReference>
<evidence type="ECO:0000256" key="1">
    <source>
        <dbReference type="ARBA" id="ARBA00005056"/>
    </source>
</evidence>
<reference evidence="18" key="2">
    <citation type="submission" date="2020-09" db="EMBL/GenBank/DDBJ databases">
        <authorList>
            <person name="Sun Q."/>
            <person name="Zhou Y."/>
        </authorList>
    </citation>
    <scope>NUCLEOTIDE SEQUENCE</scope>
    <source>
        <strain evidence="18">CGMCC 1.15454</strain>
    </source>
</reference>
<comment type="similarity">
    <text evidence="3 15">Belongs to the homoserine dehydrogenase family.</text>
</comment>
<dbReference type="Gene3D" id="3.30.360.10">
    <property type="entry name" value="Dihydrodipicolinate Reductase, domain 2"/>
    <property type="match status" value="1"/>
</dbReference>
<evidence type="ECO:0000259" key="16">
    <source>
        <dbReference type="Pfam" id="PF00742"/>
    </source>
</evidence>
<organism evidence="18 19">
    <name type="scientific">Lentibacillus populi</name>
    <dbReference type="NCBI Taxonomy" id="1827502"/>
    <lineage>
        <taxon>Bacteria</taxon>
        <taxon>Bacillati</taxon>
        <taxon>Bacillota</taxon>
        <taxon>Bacilli</taxon>
        <taxon>Bacillales</taxon>
        <taxon>Bacillaceae</taxon>
        <taxon>Lentibacillus</taxon>
    </lineage>
</organism>
<feature type="binding site" evidence="13">
    <location>
        <begin position="10"/>
        <end position="15"/>
    </location>
    <ligand>
        <name>NADP(+)</name>
        <dbReference type="ChEBI" id="CHEBI:58349"/>
    </ligand>
</feature>
<evidence type="ECO:0000256" key="6">
    <source>
        <dbReference type="ARBA" id="ARBA00022605"/>
    </source>
</evidence>
<evidence type="ECO:0000256" key="11">
    <source>
        <dbReference type="ARBA" id="ARBA00048841"/>
    </source>
</evidence>
<comment type="catalytic activity">
    <reaction evidence="11">
        <text>L-homoserine + NADP(+) = L-aspartate 4-semialdehyde + NADPH + H(+)</text>
        <dbReference type="Rhea" id="RHEA:15761"/>
        <dbReference type="ChEBI" id="CHEBI:15378"/>
        <dbReference type="ChEBI" id="CHEBI:57476"/>
        <dbReference type="ChEBI" id="CHEBI:57783"/>
        <dbReference type="ChEBI" id="CHEBI:58349"/>
        <dbReference type="ChEBI" id="CHEBI:537519"/>
        <dbReference type="EC" id="1.1.1.3"/>
    </reaction>
    <physiologicalReaction direction="right-to-left" evidence="11">
        <dbReference type="Rhea" id="RHEA:15763"/>
    </physiologicalReaction>
</comment>
<dbReference type="Gene3D" id="3.40.50.720">
    <property type="entry name" value="NAD(P)-binding Rossmann-like Domain"/>
    <property type="match status" value="1"/>
</dbReference>
<dbReference type="EC" id="1.1.1.3" evidence="4 14"/>
<proteinExistence type="inferred from homology"/>
<dbReference type="Pfam" id="PF03447">
    <property type="entry name" value="NAD_binding_3"/>
    <property type="match status" value="1"/>
</dbReference>
<comment type="pathway">
    <text evidence="2 14">Amino-acid biosynthesis; L-methionine biosynthesis via de novo pathway; L-homoserine from L-aspartate: step 3/3.</text>
</comment>
<dbReference type="AlphaFoldDB" id="A0A9W5X506"/>
<feature type="domain" description="Homoserine dehydrogenase catalytic" evidence="16">
    <location>
        <begin position="136"/>
        <end position="313"/>
    </location>
</feature>
<dbReference type="RefSeq" id="WP_155555405.1">
    <property type="nucleotide sequence ID" value="NZ_BMJD01000005.1"/>
</dbReference>
<dbReference type="Pfam" id="PF00742">
    <property type="entry name" value="Homoserine_dh"/>
    <property type="match status" value="1"/>
</dbReference>
<evidence type="ECO:0000256" key="14">
    <source>
        <dbReference type="RuleBase" id="RU000579"/>
    </source>
</evidence>
<dbReference type="Proteomes" id="UP000621492">
    <property type="component" value="Unassembled WGS sequence"/>
</dbReference>
<dbReference type="GO" id="GO:0004412">
    <property type="term" value="F:homoserine dehydrogenase activity"/>
    <property type="evidence" value="ECO:0007669"/>
    <property type="project" value="UniProtKB-EC"/>
</dbReference>
<dbReference type="GO" id="GO:0009086">
    <property type="term" value="P:methionine biosynthetic process"/>
    <property type="evidence" value="ECO:0007669"/>
    <property type="project" value="UniProtKB-KW"/>
</dbReference>
<name>A0A9W5X506_9BACI</name>
<keyword evidence="10 14" id="KW-0486">Methionine biosynthesis</keyword>
<dbReference type="EMBL" id="BMJD01000005">
    <property type="protein sequence ID" value="GGB35396.1"/>
    <property type="molecule type" value="Genomic_DNA"/>
</dbReference>
<evidence type="ECO:0000256" key="13">
    <source>
        <dbReference type="PIRSR" id="PIRSR036497-2"/>
    </source>
</evidence>
<evidence type="ECO:0000256" key="8">
    <source>
        <dbReference type="ARBA" id="ARBA00023002"/>
    </source>
</evidence>
<keyword evidence="13 14" id="KW-0521">NADP</keyword>
<evidence type="ECO:0000256" key="5">
    <source>
        <dbReference type="ARBA" id="ARBA00013376"/>
    </source>
</evidence>
<dbReference type="InterPro" id="IPR036291">
    <property type="entry name" value="NAD(P)-bd_dom_sf"/>
</dbReference>
<keyword evidence="9" id="KW-0915">Sodium</keyword>
<comment type="pathway">
    <text evidence="1 14">Amino-acid biosynthesis; L-threonine biosynthesis; L-threonine from L-aspartate: step 3/5.</text>
</comment>
<reference evidence="18" key="1">
    <citation type="journal article" date="2014" name="Int. J. Syst. Evol. Microbiol.">
        <title>Complete genome sequence of Corynebacterium casei LMG S-19264T (=DSM 44701T), isolated from a smear-ripened cheese.</title>
        <authorList>
            <consortium name="US DOE Joint Genome Institute (JGI-PGF)"/>
            <person name="Walter F."/>
            <person name="Albersmeier A."/>
            <person name="Kalinowski J."/>
            <person name="Ruckert C."/>
        </authorList>
    </citation>
    <scope>NUCLEOTIDE SEQUENCE</scope>
    <source>
        <strain evidence="18">CGMCC 1.15454</strain>
    </source>
</reference>
<dbReference type="SUPFAM" id="SSF55347">
    <property type="entry name" value="Glyceraldehyde-3-phosphate dehydrogenase-like, C-terminal domain"/>
    <property type="match status" value="1"/>
</dbReference>
<dbReference type="GO" id="GO:0009088">
    <property type="term" value="P:threonine biosynthetic process"/>
    <property type="evidence" value="ECO:0007669"/>
    <property type="project" value="UniProtKB-KW"/>
</dbReference>
<dbReference type="InterPro" id="IPR019811">
    <property type="entry name" value="HDH_CS"/>
</dbReference>
<dbReference type="PANTHER" id="PTHR43331">
    <property type="entry name" value="HOMOSERINE DEHYDROGENASE"/>
    <property type="match status" value="1"/>
</dbReference>
<keyword evidence="7 14" id="KW-0791">Threonine biosynthesis</keyword>
<dbReference type="NCBIfam" id="NF004976">
    <property type="entry name" value="PRK06349.1"/>
    <property type="match status" value="1"/>
</dbReference>
<evidence type="ECO:0000256" key="7">
    <source>
        <dbReference type="ARBA" id="ARBA00022697"/>
    </source>
</evidence>
<keyword evidence="19" id="KW-1185">Reference proteome</keyword>
<protein>
    <recommendedName>
        <fullName evidence="5 14">Homoserine dehydrogenase</fullName>
        <ecNumber evidence="4 14">1.1.1.3</ecNumber>
    </recommendedName>
</protein>
<comment type="caution">
    <text evidence="18">The sequence shown here is derived from an EMBL/GenBank/DDBJ whole genome shotgun (WGS) entry which is preliminary data.</text>
</comment>
<dbReference type="GO" id="GO:0050661">
    <property type="term" value="F:NADP binding"/>
    <property type="evidence" value="ECO:0007669"/>
    <property type="project" value="InterPro"/>
</dbReference>
<dbReference type="FunFam" id="3.30.360.10:FF:000005">
    <property type="entry name" value="Homoserine dehydrogenase"/>
    <property type="match status" value="1"/>
</dbReference>
<feature type="binding site" evidence="13">
    <location>
        <position position="104"/>
    </location>
    <ligand>
        <name>NADPH</name>
        <dbReference type="ChEBI" id="CHEBI:57783"/>
    </ligand>
</feature>
<evidence type="ECO:0000256" key="4">
    <source>
        <dbReference type="ARBA" id="ARBA00013213"/>
    </source>
</evidence>